<feature type="compositionally biased region" description="Acidic residues" evidence="1">
    <location>
        <begin position="761"/>
        <end position="781"/>
    </location>
</feature>
<feature type="compositionally biased region" description="Polar residues" evidence="1">
    <location>
        <begin position="1229"/>
        <end position="1249"/>
    </location>
</feature>
<feature type="region of interest" description="Disordered" evidence="1">
    <location>
        <begin position="234"/>
        <end position="378"/>
    </location>
</feature>
<feature type="compositionally biased region" description="Polar residues" evidence="1">
    <location>
        <begin position="980"/>
        <end position="1000"/>
    </location>
</feature>
<feature type="compositionally biased region" description="Basic residues" evidence="1">
    <location>
        <begin position="1588"/>
        <end position="1602"/>
    </location>
</feature>
<feature type="compositionally biased region" description="Low complexity" evidence="1">
    <location>
        <begin position="939"/>
        <end position="955"/>
    </location>
</feature>
<gene>
    <name evidence="2" type="ORF">EXIGLDRAFT_837740</name>
</gene>
<feature type="compositionally biased region" description="Polar residues" evidence="1">
    <location>
        <begin position="1158"/>
        <end position="1171"/>
    </location>
</feature>
<feature type="region of interest" description="Disordered" evidence="1">
    <location>
        <begin position="1152"/>
        <end position="1202"/>
    </location>
</feature>
<feature type="compositionally biased region" description="Low complexity" evidence="1">
    <location>
        <begin position="1487"/>
        <end position="1496"/>
    </location>
</feature>
<dbReference type="InParanoid" id="A0A165GGN2"/>
<feature type="compositionally biased region" description="Polar residues" evidence="1">
    <location>
        <begin position="309"/>
        <end position="324"/>
    </location>
</feature>
<dbReference type="Proteomes" id="UP000077266">
    <property type="component" value="Unassembled WGS sequence"/>
</dbReference>
<feature type="compositionally biased region" description="Basic residues" evidence="1">
    <location>
        <begin position="1063"/>
        <end position="1073"/>
    </location>
</feature>
<sequence length="1674" mass="178243">MAPPIPPPSAGTVKFSHRLLKTAVENPYDTFTAPQFDSWVGDLTSSIRAALNNKSRGKARDPREGAGIAGLRRELEWSRSSDSLDVDLDDAPNLNGHHARSEEPADANGSPFVLTPLSGVAELDPEHGDPAQQDEPAAEEEDEEELGPEDDTFYGRSRPDDTADDAGDEYLDFDDIYPTKGVVRPETGVSPPWRIEEDSGPAEERPPVAQGGFFEDDDEADQYASGEYAQVYEYGDPYDEAYDEQYDEEESKPSAAQEVFEIEDDDDEPQQKPVSYALDDEEEEEEGDDELFDDDKENVAVADYPRPSHLQSIFSTQAPTSSLRDGSGTPQSSSAASTPVPSPSKRPAAAEIITIDDDDDEDLPALPSAPTHTAAPFAQNTQTEIDLFSLSEGYTHPHPLDFDVTSSSIGVDNLNTEYPDGADLESAMASLADGTMLSLDPTMFTPVPIDEFAPVTTMEEVESLLAGGDDVLGAVGAPEMTDVEKAATSDVASDAATQVALPAHDVSSQQYEELVDAIAKDEDTEADVEEKDYRFSEAPSELTHKAEEIVVLDEDPPTLQEPAAELDDAVEVVESSPPTAAAAAAIEPEDVTVTDVDADVEQPSAQTTVEDKVEPDALFMHQGEHLHMALPGERMKEEPDKRLSPPPPAHEPHLPVEPAHEHAHVPFHFMVRGEQEGGRKDAEEEPKKHEAVPLPLSGVPDDEVEKSPVALEISTEEAGNMSVEEKKALFERGDVDPFSLMGDDSLVAPGAVESGEITPLEGEEEDVEADADASGEEDETVPTEAVVLTSASTSDADVAMEISQPAVEDPVVEFSVTEEAATLSQNASEPASADFADFDLPELQESMTAEGATYTDPELVAAVSAEETQPASQTLEDDAGLSLVMDAPSTLDTQEIQADDTSSTPTQADARSPQLEFDTLPPAMTDILGLPSPLDAGPSSATTPVAETEEATPSPGDDGASKTPSKSRRAPRVARPVLPTRSSTRLARTASQTTDMTPPTTRGRPPNSARSEASSVSTSSVADGASSRASSVASTSQRGRRRQREMDTSAPASRESTVQPTSRKAKGKGTKRKRDNEDEAGSNANGVTAPPQEDQPDQHIESGPPRPPLLRTQTYRHYHGKRNGAAADAGPTWASLKWNSILQPTLAFLRLKPGEGGASSSTAVLEQTTTPLPEPEKAPAASDAPQDVASAPAEPTATPADADAVTSAIEALPEPEVVVPHIEDVVTNGESSTAALADPTAQQPSTGSTPLPVLRLNTSLKLDTLPSAFNSPSLQSPAIPSVPPPTPAVATSSSHARRPSFMIQDSFIPESGHMTRSNCRFHKISIPAAPGSDDVVQFLAPACSITNLELMKQEGIVDCGYATDIDHSRTIIDLEVVSNDVLHALRRLVGLEMLREGEVGFVIPEGETVESLRERMPDTSDSIFHQIRKPNKSKEDSKSESGAPHKKRKRAPSQAPSHASTLTDLSDEEGDKLDTPASRTRSRVDASSPLSPLSSPAESRRRKRTRLDDEDEHEEYKPSEVDHAIEAEDDEEDYSVLTSAPRSKKRSRNKTSGTTPAGSEAAPSPAAPPEGETDVNHADAASAPSSKAQKKAPRRKSRKRKSGVVDPAFKPAPGDATDSGDEELEAAESKAAPKGKRGKKRAAGEETPGGGAADDNAAPSAKKRRTASIASVPS</sequence>
<feature type="compositionally biased region" description="Basic and acidic residues" evidence="1">
    <location>
        <begin position="194"/>
        <end position="206"/>
    </location>
</feature>
<keyword evidence="3" id="KW-1185">Reference proteome</keyword>
<feature type="region of interest" description="Disordered" evidence="1">
    <location>
        <begin position="741"/>
        <end position="783"/>
    </location>
</feature>
<feature type="compositionally biased region" description="Basic and acidic residues" evidence="1">
    <location>
        <begin position="675"/>
        <end position="691"/>
    </location>
</feature>
<proteinExistence type="predicted"/>
<accession>A0A165GGN2</accession>
<feature type="compositionally biased region" description="Acidic residues" evidence="1">
    <location>
        <begin position="136"/>
        <end position="152"/>
    </location>
</feature>
<dbReference type="OrthoDB" id="2804229at2759"/>
<feature type="compositionally biased region" description="Acidic residues" evidence="1">
    <location>
        <begin position="278"/>
        <end position="296"/>
    </location>
</feature>
<feature type="compositionally biased region" description="Acidic residues" evidence="1">
    <location>
        <begin position="354"/>
        <end position="363"/>
    </location>
</feature>
<feature type="compositionally biased region" description="Low complexity" evidence="1">
    <location>
        <begin position="1008"/>
        <end position="1036"/>
    </location>
</feature>
<feature type="compositionally biased region" description="Basic and acidic residues" evidence="1">
    <location>
        <begin position="1514"/>
        <end position="1526"/>
    </location>
</feature>
<feature type="compositionally biased region" description="Polar residues" evidence="1">
    <location>
        <begin position="1454"/>
        <end position="1464"/>
    </location>
</feature>
<feature type="compositionally biased region" description="Low complexity" evidence="1">
    <location>
        <begin position="1578"/>
        <end position="1587"/>
    </location>
</feature>
<dbReference type="PANTHER" id="PTHR48125">
    <property type="entry name" value="LP07818P1"/>
    <property type="match status" value="1"/>
</dbReference>
<evidence type="ECO:0000313" key="2">
    <source>
        <dbReference type="EMBL" id="KZV90491.1"/>
    </source>
</evidence>
<dbReference type="EMBL" id="KV426047">
    <property type="protein sequence ID" value="KZV90491.1"/>
    <property type="molecule type" value="Genomic_DNA"/>
</dbReference>
<organism evidence="2 3">
    <name type="scientific">Exidia glandulosa HHB12029</name>
    <dbReference type="NCBI Taxonomy" id="1314781"/>
    <lineage>
        <taxon>Eukaryota</taxon>
        <taxon>Fungi</taxon>
        <taxon>Dikarya</taxon>
        <taxon>Basidiomycota</taxon>
        <taxon>Agaricomycotina</taxon>
        <taxon>Agaricomycetes</taxon>
        <taxon>Auriculariales</taxon>
        <taxon>Exidiaceae</taxon>
        <taxon>Exidia</taxon>
    </lineage>
</organism>
<feature type="compositionally biased region" description="Low complexity" evidence="1">
    <location>
        <begin position="326"/>
        <end position="339"/>
    </location>
</feature>
<feature type="region of interest" description="Disordered" evidence="1">
    <location>
        <begin position="675"/>
        <end position="705"/>
    </location>
</feature>
<dbReference type="PANTHER" id="PTHR48125:SF12">
    <property type="entry name" value="AT HOOK TRANSCRIPTION FACTOR FAMILY-RELATED"/>
    <property type="match status" value="1"/>
</dbReference>
<name>A0A165GGN2_EXIGL</name>
<feature type="compositionally biased region" description="Acidic residues" evidence="1">
    <location>
        <begin position="162"/>
        <end position="175"/>
    </location>
</feature>
<feature type="compositionally biased region" description="Acidic residues" evidence="1">
    <location>
        <begin position="236"/>
        <end position="250"/>
    </location>
</feature>
<feature type="compositionally biased region" description="Polar residues" evidence="1">
    <location>
        <begin position="890"/>
        <end position="909"/>
    </location>
</feature>
<feature type="compositionally biased region" description="Polar residues" evidence="1">
    <location>
        <begin position="1050"/>
        <end position="1062"/>
    </location>
</feature>
<feature type="region of interest" description="Disordered" evidence="1">
    <location>
        <begin position="863"/>
        <end position="1129"/>
    </location>
</feature>
<protein>
    <submittedName>
        <fullName evidence="2">Uncharacterized protein</fullName>
    </submittedName>
</protein>
<feature type="region of interest" description="Disordered" evidence="1">
    <location>
        <begin position="1271"/>
        <end position="1296"/>
    </location>
</feature>
<dbReference type="STRING" id="1314781.A0A165GGN2"/>
<feature type="region of interest" description="Disordered" evidence="1">
    <location>
        <begin position="635"/>
        <end position="656"/>
    </location>
</feature>
<reference evidence="2 3" key="1">
    <citation type="journal article" date="2016" name="Mol. Biol. Evol.">
        <title>Comparative Genomics of Early-Diverging Mushroom-Forming Fungi Provides Insights into the Origins of Lignocellulose Decay Capabilities.</title>
        <authorList>
            <person name="Nagy L.G."/>
            <person name="Riley R."/>
            <person name="Tritt A."/>
            <person name="Adam C."/>
            <person name="Daum C."/>
            <person name="Floudas D."/>
            <person name="Sun H."/>
            <person name="Yadav J.S."/>
            <person name="Pangilinan J."/>
            <person name="Larsson K.H."/>
            <person name="Matsuura K."/>
            <person name="Barry K."/>
            <person name="Labutti K."/>
            <person name="Kuo R."/>
            <person name="Ohm R.A."/>
            <person name="Bhattacharya S.S."/>
            <person name="Shirouzu T."/>
            <person name="Yoshinaga Y."/>
            <person name="Martin F.M."/>
            <person name="Grigoriev I.V."/>
            <person name="Hibbett D.S."/>
        </authorList>
    </citation>
    <scope>NUCLEOTIDE SEQUENCE [LARGE SCALE GENOMIC DNA]</scope>
    <source>
        <strain evidence="2 3">HHB12029</strain>
    </source>
</reference>
<feature type="region of interest" description="Disordered" evidence="1">
    <location>
        <begin position="1412"/>
        <end position="1674"/>
    </location>
</feature>
<feature type="region of interest" description="Disordered" evidence="1">
    <location>
        <begin position="1229"/>
        <end position="1251"/>
    </location>
</feature>
<feature type="region of interest" description="Disordered" evidence="1">
    <location>
        <begin position="51"/>
        <end position="221"/>
    </location>
</feature>
<evidence type="ECO:0000256" key="1">
    <source>
        <dbReference type="SAM" id="MobiDB-lite"/>
    </source>
</evidence>
<evidence type="ECO:0000313" key="3">
    <source>
        <dbReference type="Proteomes" id="UP000077266"/>
    </source>
</evidence>
<feature type="compositionally biased region" description="Low complexity" evidence="1">
    <location>
        <begin position="1188"/>
        <end position="1202"/>
    </location>
</feature>